<dbReference type="OrthoDB" id="7366417at2"/>
<dbReference type="RefSeq" id="WP_062763045.1">
    <property type="nucleotide sequence ID" value="NZ_CP121045.1"/>
</dbReference>
<dbReference type="EMBL" id="DMAI01000045">
    <property type="protein sequence ID" value="HAE46335.1"/>
    <property type="molecule type" value="Genomic_DNA"/>
</dbReference>
<comment type="caution">
    <text evidence="2">The sequence shown here is derived from an EMBL/GenBank/DDBJ whole genome shotgun (WGS) entry which is preliminary data.</text>
</comment>
<dbReference type="EMBL" id="LPZR01000090">
    <property type="protein sequence ID" value="KYO54336.1"/>
    <property type="molecule type" value="Genomic_DNA"/>
</dbReference>
<dbReference type="Proteomes" id="UP000075787">
    <property type="component" value="Unassembled WGS sequence"/>
</dbReference>
<reference evidence="2 3" key="1">
    <citation type="submission" date="2015-12" db="EMBL/GenBank/DDBJ databases">
        <title>Genome sequence of Tistrella mobilis MCCC 1A02139.</title>
        <authorList>
            <person name="Lu L."/>
            <person name="Lai Q."/>
            <person name="Shao Z."/>
            <person name="Qian P."/>
        </authorList>
    </citation>
    <scope>NUCLEOTIDE SEQUENCE [LARGE SCALE GENOMIC DNA]</scope>
    <source>
        <strain evidence="2 3">MCCC 1A02139</strain>
    </source>
</reference>
<dbReference type="GeneID" id="97243903"/>
<evidence type="ECO:0000313" key="2">
    <source>
        <dbReference type="EMBL" id="KYO54336.1"/>
    </source>
</evidence>
<evidence type="ECO:0000313" key="3">
    <source>
        <dbReference type="Proteomes" id="UP000075787"/>
    </source>
</evidence>
<gene>
    <name evidence="2" type="ORF">AUP44_03255</name>
    <name evidence="1" type="ORF">DCK97_02845</name>
</gene>
<dbReference type="AlphaFoldDB" id="A0A162LC14"/>
<accession>A0A162LC14</accession>
<dbReference type="Proteomes" id="UP000257706">
    <property type="component" value="Unassembled WGS sequence"/>
</dbReference>
<organism evidence="2 3">
    <name type="scientific">Tistrella mobilis</name>
    <dbReference type="NCBI Taxonomy" id="171437"/>
    <lineage>
        <taxon>Bacteria</taxon>
        <taxon>Pseudomonadati</taxon>
        <taxon>Pseudomonadota</taxon>
        <taxon>Alphaproteobacteria</taxon>
        <taxon>Geminicoccales</taxon>
        <taxon>Geminicoccaceae</taxon>
        <taxon>Tistrella</taxon>
    </lineage>
</organism>
<evidence type="ECO:0000313" key="4">
    <source>
        <dbReference type="Proteomes" id="UP000257706"/>
    </source>
</evidence>
<protein>
    <submittedName>
        <fullName evidence="2">Uncharacterized protein</fullName>
    </submittedName>
</protein>
<evidence type="ECO:0000313" key="1">
    <source>
        <dbReference type="EMBL" id="HAE46335.1"/>
    </source>
</evidence>
<sequence length="97" mass="10186">MAPETVQAAVEPDEDLARARRKLAFEAADAEGLLGPRDTAVGGRVPSKLLAAARARSGAASTSELLLYALSKVALEDDFGRQLLARRGRVPKGTLEG</sequence>
<reference evidence="1 4" key="2">
    <citation type="journal article" date="2018" name="Nat. Biotechnol.">
        <title>A standardized bacterial taxonomy based on genome phylogeny substantially revises the tree of life.</title>
        <authorList>
            <person name="Parks D.H."/>
            <person name="Chuvochina M."/>
            <person name="Waite D.W."/>
            <person name="Rinke C."/>
            <person name="Skarshewski A."/>
            <person name="Chaumeil P.A."/>
            <person name="Hugenholtz P."/>
        </authorList>
    </citation>
    <scope>NUCLEOTIDE SEQUENCE [LARGE SCALE GENOMIC DNA]</scope>
    <source>
        <strain evidence="1">UBA8739</strain>
    </source>
</reference>
<proteinExistence type="predicted"/>
<name>A0A162LC14_9PROT</name>